<dbReference type="HOGENOM" id="CLU_037990_1_2_1"/>
<dbReference type="STRING" id="1182545.A0A072PHC9"/>
<organism evidence="2 3">
    <name type="scientific">Exophiala aquamarina CBS 119918</name>
    <dbReference type="NCBI Taxonomy" id="1182545"/>
    <lineage>
        <taxon>Eukaryota</taxon>
        <taxon>Fungi</taxon>
        <taxon>Dikarya</taxon>
        <taxon>Ascomycota</taxon>
        <taxon>Pezizomycotina</taxon>
        <taxon>Eurotiomycetes</taxon>
        <taxon>Chaetothyriomycetidae</taxon>
        <taxon>Chaetothyriales</taxon>
        <taxon>Herpotrichiellaceae</taxon>
        <taxon>Exophiala</taxon>
    </lineage>
</organism>
<dbReference type="RefSeq" id="XP_013262134.1">
    <property type="nucleotide sequence ID" value="XM_013406680.1"/>
</dbReference>
<dbReference type="EMBL" id="AMGV01000003">
    <property type="protein sequence ID" value="KEF59544.1"/>
    <property type="molecule type" value="Genomic_DNA"/>
</dbReference>
<dbReference type="InterPro" id="IPR029063">
    <property type="entry name" value="SAM-dependent_MTases_sf"/>
</dbReference>
<accession>A0A072PHC9</accession>
<reference evidence="2 3" key="1">
    <citation type="submission" date="2013-03" db="EMBL/GenBank/DDBJ databases">
        <title>The Genome Sequence of Exophiala aquamarina CBS 119918.</title>
        <authorList>
            <consortium name="The Broad Institute Genomics Platform"/>
            <person name="Cuomo C."/>
            <person name="de Hoog S."/>
            <person name="Gorbushina A."/>
            <person name="Walker B."/>
            <person name="Young S.K."/>
            <person name="Zeng Q."/>
            <person name="Gargeya S."/>
            <person name="Fitzgerald M."/>
            <person name="Haas B."/>
            <person name="Abouelleil A."/>
            <person name="Allen A.W."/>
            <person name="Alvarado L."/>
            <person name="Arachchi H.M."/>
            <person name="Berlin A.M."/>
            <person name="Chapman S.B."/>
            <person name="Gainer-Dewar J."/>
            <person name="Goldberg J."/>
            <person name="Griggs A."/>
            <person name="Gujja S."/>
            <person name="Hansen M."/>
            <person name="Howarth C."/>
            <person name="Imamovic A."/>
            <person name="Ireland A."/>
            <person name="Larimer J."/>
            <person name="McCowan C."/>
            <person name="Murphy C."/>
            <person name="Pearson M."/>
            <person name="Poon T.W."/>
            <person name="Priest M."/>
            <person name="Roberts A."/>
            <person name="Saif S."/>
            <person name="Shea T."/>
            <person name="Sisk P."/>
            <person name="Sykes S."/>
            <person name="Wortman J."/>
            <person name="Nusbaum C."/>
            <person name="Birren B."/>
        </authorList>
    </citation>
    <scope>NUCLEOTIDE SEQUENCE [LARGE SCALE GENOMIC DNA]</scope>
    <source>
        <strain evidence="2 3">CBS 119918</strain>
    </source>
</reference>
<dbReference type="GeneID" id="25279321"/>
<name>A0A072PHC9_9EURO</name>
<dbReference type="SUPFAM" id="SSF53335">
    <property type="entry name" value="S-adenosyl-L-methionine-dependent methyltransferases"/>
    <property type="match status" value="1"/>
</dbReference>
<keyword evidence="1" id="KW-0808">Transferase</keyword>
<evidence type="ECO:0008006" key="4">
    <source>
        <dbReference type="Google" id="ProtNLM"/>
    </source>
</evidence>
<dbReference type="PANTHER" id="PTHR43861">
    <property type="entry name" value="TRANS-ACONITATE 2-METHYLTRANSFERASE-RELATED"/>
    <property type="match status" value="1"/>
</dbReference>
<protein>
    <recommendedName>
        <fullName evidence="4">S-adenosyl-L-methionine-dependent methyltransferase</fullName>
    </recommendedName>
</protein>
<dbReference type="Pfam" id="PF13489">
    <property type="entry name" value="Methyltransf_23"/>
    <property type="match status" value="1"/>
</dbReference>
<evidence type="ECO:0000313" key="2">
    <source>
        <dbReference type="EMBL" id="KEF59544.1"/>
    </source>
</evidence>
<proteinExistence type="predicted"/>
<dbReference type="GO" id="GO:0016740">
    <property type="term" value="F:transferase activity"/>
    <property type="evidence" value="ECO:0007669"/>
    <property type="project" value="UniProtKB-KW"/>
</dbReference>
<dbReference type="PANTHER" id="PTHR43861:SF3">
    <property type="entry name" value="PUTATIVE (AFU_ORTHOLOGUE AFUA_2G14390)-RELATED"/>
    <property type="match status" value="1"/>
</dbReference>
<keyword evidence="3" id="KW-1185">Reference proteome</keyword>
<dbReference type="AlphaFoldDB" id="A0A072PHC9"/>
<gene>
    <name evidence="2" type="ORF">A1O9_04388</name>
</gene>
<dbReference type="Gene3D" id="3.40.50.150">
    <property type="entry name" value="Vaccinia Virus protein VP39"/>
    <property type="match status" value="1"/>
</dbReference>
<dbReference type="VEuPathDB" id="FungiDB:A1O9_04388"/>
<evidence type="ECO:0000256" key="1">
    <source>
        <dbReference type="ARBA" id="ARBA00022679"/>
    </source>
</evidence>
<dbReference type="Proteomes" id="UP000027920">
    <property type="component" value="Unassembled WGS sequence"/>
</dbReference>
<sequence>MATAASSLQAGSGNERFNAEALNWDKNPLVHEASKQALKAISARFPTLKPSSGSTGLDVLEIGCGTGLLSTIVAPLVKQVVAIDAAPGMIDVLKQKLNKEDAPRNIVPVAVLLEDPEDKSLPPADTANPDGPRLKFDLITSHLVLHHVPDLKGLLATMLGCLKDGASVALTDFEDDGPDAKSFHPRSKMDGVERHGIHAETMAALMKDVGLVNVRVERAWSMDKTVEKFEGEFGKATPQPGMGKIRSFPFVICMGERKA</sequence>
<dbReference type="CDD" id="cd02440">
    <property type="entry name" value="AdoMet_MTases"/>
    <property type="match status" value="1"/>
</dbReference>
<comment type="caution">
    <text evidence="2">The sequence shown here is derived from an EMBL/GenBank/DDBJ whole genome shotgun (WGS) entry which is preliminary data.</text>
</comment>
<dbReference type="OrthoDB" id="66144at2759"/>
<evidence type="ECO:0000313" key="3">
    <source>
        <dbReference type="Proteomes" id="UP000027920"/>
    </source>
</evidence>